<feature type="compositionally biased region" description="Acidic residues" evidence="1">
    <location>
        <begin position="371"/>
        <end position="383"/>
    </location>
</feature>
<evidence type="ECO:0000256" key="1">
    <source>
        <dbReference type="SAM" id="MobiDB-lite"/>
    </source>
</evidence>
<dbReference type="OrthoDB" id="5345494at2759"/>
<organism evidence="2 3">
    <name type="scientific">Escovopsis weberi</name>
    <dbReference type="NCBI Taxonomy" id="150374"/>
    <lineage>
        <taxon>Eukaryota</taxon>
        <taxon>Fungi</taxon>
        <taxon>Dikarya</taxon>
        <taxon>Ascomycota</taxon>
        <taxon>Pezizomycotina</taxon>
        <taxon>Sordariomycetes</taxon>
        <taxon>Hypocreomycetidae</taxon>
        <taxon>Hypocreales</taxon>
        <taxon>Hypocreaceae</taxon>
        <taxon>Escovopsis</taxon>
    </lineage>
</organism>
<comment type="caution">
    <text evidence="2">The sequence shown here is derived from an EMBL/GenBank/DDBJ whole genome shotgun (WGS) entry which is preliminary data.</text>
</comment>
<feature type="region of interest" description="Disordered" evidence="1">
    <location>
        <begin position="284"/>
        <end position="304"/>
    </location>
</feature>
<keyword evidence="3" id="KW-1185">Reference proteome</keyword>
<accession>A0A0M9VUJ5</accession>
<feature type="region of interest" description="Disordered" evidence="1">
    <location>
        <begin position="371"/>
        <end position="396"/>
    </location>
</feature>
<sequence>MSSVVLDIPTRQEIQLSVPAAAEIPVAISLYDLLHNSLILRHVAPYLPIASLLHLAAASRYFRHLILQTPGVFRHLDLSRVQSLQPEYRRIRPDDSITEDDFYSGPLRAGFSHLRRLNVLQNVQTLILDGLCVTSELCHEIINSPSFNVRILSIRGVKSLNEGKLMQTLQYACRPTRPAGSPRLEALYVFGAKDQAGVLAPVDVAGDAWWDARGHVVPRPVSKDWASCMLACQDVIAFDAVLCRGPRHRNSPAHDPFDTHAGHADSSPSVAVFGLSPCDGCGDAPEGPVHSRSGPSRSRPLLSPAPLLSSTLRAATSPETPDCAMVGRCLECIRERFCTVCVKWWCESCYRLPGQGLAGAAAQILVFDDDVATSPADDPDSSDSEAPASPKTKFQK</sequence>
<feature type="compositionally biased region" description="Low complexity" evidence="1">
    <location>
        <begin position="291"/>
        <end position="304"/>
    </location>
</feature>
<evidence type="ECO:0000313" key="2">
    <source>
        <dbReference type="EMBL" id="KOS19965.1"/>
    </source>
</evidence>
<dbReference type="STRING" id="150374.A0A0M9VUJ5"/>
<reference evidence="2 3" key="1">
    <citation type="submission" date="2015-07" db="EMBL/GenBank/DDBJ databases">
        <title>The genome of the fungus Escovopsis weberi, a specialized disease agent of ant agriculture.</title>
        <authorList>
            <person name="de Man T.J."/>
            <person name="Stajich J.E."/>
            <person name="Kubicek C.P."/>
            <person name="Chenthamara K."/>
            <person name="Atanasova L."/>
            <person name="Druzhinina I.S."/>
            <person name="Birnbaum S."/>
            <person name="Barribeau S.M."/>
            <person name="Teiling C."/>
            <person name="Suen G."/>
            <person name="Currie C."/>
            <person name="Gerardo N.M."/>
        </authorList>
    </citation>
    <scope>NUCLEOTIDE SEQUENCE [LARGE SCALE GENOMIC DNA]</scope>
</reference>
<evidence type="ECO:0000313" key="3">
    <source>
        <dbReference type="Proteomes" id="UP000053831"/>
    </source>
</evidence>
<dbReference type="SUPFAM" id="SSF81383">
    <property type="entry name" value="F-box domain"/>
    <property type="match status" value="1"/>
</dbReference>
<dbReference type="Proteomes" id="UP000053831">
    <property type="component" value="Unassembled WGS sequence"/>
</dbReference>
<protein>
    <recommendedName>
        <fullName evidence="4">F-box domain-containing protein</fullName>
    </recommendedName>
</protein>
<gene>
    <name evidence="2" type="ORF">ESCO_005646</name>
</gene>
<evidence type="ECO:0008006" key="4">
    <source>
        <dbReference type="Google" id="ProtNLM"/>
    </source>
</evidence>
<dbReference type="InterPro" id="IPR036047">
    <property type="entry name" value="F-box-like_dom_sf"/>
</dbReference>
<dbReference type="EMBL" id="LGSR01000019">
    <property type="protein sequence ID" value="KOS19965.1"/>
    <property type="molecule type" value="Genomic_DNA"/>
</dbReference>
<name>A0A0M9VUJ5_ESCWE</name>
<dbReference type="AlphaFoldDB" id="A0A0M9VUJ5"/>
<proteinExistence type="predicted"/>